<name>A0AAD7EEJ4_9AGAR</name>
<accession>A0AAD7EEJ4</accession>
<comment type="caution">
    <text evidence="1">The sequence shown here is derived from an EMBL/GenBank/DDBJ whole genome shotgun (WGS) entry which is preliminary data.</text>
</comment>
<dbReference type="Proteomes" id="UP001218218">
    <property type="component" value="Unassembled WGS sequence"/>
</dbReference>
<evidence type="ECO:0000313" key="2">
    <source>
        <dbReference type="Proteomes" id="UP001218218"/>
    </source>
</evidence>
<evidence type="ECO:0000313" key="1">
    <source>
        <dbReference type="EMBL" id="KAJ7315500.1"/>
    </source>
</evidence>
<protein>
    <submittedName>
        <fullName evidence="1">Uncharacterized protein</fullName>
    </submittedName>
</protein>
<sequence length="144" mass="15491">MTVAAIAHFTLSFRSCDVEMLRLGKWVAFFNPYPHFLFTLALCGDGSDYHGSVCAIISAKFLVHIAASLSRRVAALTEHLVFEPPSCTCSAQMHNCVSHESRCVAWASHTVATQAARASGWETGRGDWTAIGGGGTRLSRVSSS</sequence>
<reference evidence="1" key="1">
    <citation type="submission" date="2023-03" db="EMBL/GenBank/DDBJ databases">
        <title>Massive genome expansion in bonnet fungi (Mycena s.s.) driven by repeated elements and novel gene families across ecological guilds.</title>
        <authorList>
            <consortium name="Lawrence Berkeley National Laboratory"/>
            <person name="Harder C.B."/>
            <person name="Miyauchi S."/>
            <person name="Viragh M."/>
            <person name="Kuo A."/>
            <person name="Thoen E."/>
            <person name="Andreopoulos B."/>
            <person name="Lu D."/>
            <person name="Skrede I."/>
            <person name="Drula E."/>
            <person name="Henrissat B."/>
            <person name="Morin E."/>
            <person name="Kohler A."/>
            <person name="Barry K."/>
            <person name="LaButti K."/>
            <person name="Morin E."/>
            <person name="Salamov A."/>
            <person name="Lipzen A."/>
            <person name="Mereny Z."/>
            <person name="Hegedus B."/>
            <person name="Baldrian P."/>
            <person name="Stursova M."/>
            <person name="Weitz H."/>
            <person name="Taylor A."/>
            <person name="Grigoriev I.V."/>
            <person name="Nagy L.G."/>
            <person name="Martin F."/>
            <person name="Kauserud H."/>
        </authorList>
    </citation>
    <scope>NUCLEOTIDE SEQUENCE</scope>
    <source>
        <strain evidence="1">CBHHK002</strain>
    </source>
</reference>
<organism evidence="1 2">
    <name type="scientific">Mycena albidolilacea</name>
    <dbReference type="NCBI Taxonomy" id="1033008"/>
    <lineage>
        <taxon>Eukaryota</taxon>
        <taxon>Fungi</taxon>
        <taxon>Dikarya</taxon>
        <taxon>Basidiomycota</taxon>
        <taxon>Agaricomycotina</taxon>
        <taxon>Agaricomycetes</taxon>
        <taxon>Agaricomycetidae</taxon>
        <taxon>Agaricales</taxon>
        <taxon>Marasmiineae</taxon>
        <taxon>Mycenaceae</taxon>
        <taxon>Mycena</taxon>
    </lineage>
</organism>
<dbReference type="EMBL" id="JARIHO010000061">
    <property type="protein sequence ID" value="KAJ7315500.1"/>
    <property type="molecule type" value="Genomic_DNA"/>
</dbReference>
<dbReference type="AlphaFoldDB" id="A0AAD7EEJ4"/>
<keyword evidence="2" id="KW-1185">Reference proteome</keyword>
<proteinExistence type="predicted"/>
<gene>
    <name evidence="1" type="ORF">DFH08DRAFT_1086818</name>
</gene>